<keyword evidence="3" id="KW-0489">Methyltransferase</keyword>
<dbReference type="InterPro" id="IPR029063">
    <property type="entry name" value="SAM-dependent_MTases_sf"/>
</dbReference>
<evidence type="ECO:0000259" key="2">
    <source>
        <dbReference type="Pfam" id="PF21302"/>
    </source>
</evidence>
<dbReference type="GO" id="GO:0032259">
    <property type="term" value="P:methylation"/>
    <property type="evidence" value="ECO:0007669"/>
    <property type="project" value="UniProtKB-KW"/>
</dbReference>
<organism evidence="3 4">
    <name type="scientific">Bacillus daqingensis</name>
    <dbReference type="NCBI Taxonomy" id="872396"/>
    <lineage>
        <taxon>Bacteria</taxon>
        <taxon>Bacillati</taxon>
        <taxon>Bacillota</taxon>
        <taxon>Bacilli</taxon>
        <taxon>Bacillales</taxon>
        <taxon>Bacillaceae</taxon>
        <taxon>Bacillus</taxon>
    </lineage>
</organism>
<dbReference type="Proteomes" id="UP001595896">
    <property type="component" value="Unassembled WGS sequence"/>
</dbReference>
<proteinExistence type="predicted"/>
<sequence length="272" mass="30368">MKSKRQLRSAMWQEITNTLQCPFCKESAAAEQGAIVCSRGHRFDMAKKGQLFMLRRPASGGYEQELFAARQRVIHAGFYKPMHDALEAVLPEHGLVLDAGCGEGSHLMMLRNRRTFAGIGMDNAKPGIEQAAATDSSLMWVTGDITSIPLRNNTVDLLLNLFSPASYQEFKRAAGESGLVVKAIPGPRYLKEIRQLTGEKAYSSEEVEEGFFTAFPTGEADHLQAEWSVPANLKQDVLRMTPLTWKHRHKLHETDGPDQLTLDVRLLFSRPV</sequence>
<comment type="caution">
    <text evidence="3">The sequence shown here is derived from an EMBL/GenBank/DDBJ whole genome shotgun (WGS) entry which is preliminary data.</text>
</comment>
<dbReference type="SUPFAM" id="SSF53335">
    <property type="entry name" value="S-adenosyl-L-methionine-dependent methyltransferases"/>
    <property type="match status" value="1"/>
</dbReference>
<dbReference type="RefSeq" id="WP_377908730.1">
    <property type="nucleotide sequence ID" value="NZ_JBHSGK010000004.1"/>
</dbReference>
<feature type="domain" description="Methyltransferase" evidence="1">
    <location>
        <begin position="96"/>
        <end position="165"/>
    </location>
</feature>
<accession>A0ABV9NVW5</accession>
<dbReference type="PIRSF" id="PIRSF018249">
    <property type="entry name" value="MyrA_prd"/>
    <property type="match status" value="1"/>
</dbReference>
<dbReference type="InterPro" id="IPR048647">
    <property type="entry name" value="RlmA_N"/>
</dbReference>
<protein>
    <submittedName>
        <fullName evidence="3">Methyltransferase domain-containing protein</fullName>
    </submittedName>
</protein>
<dbReference type="Pfam" id="PF21302">
    <property type="entry name" value="Zn_ribbon_RlmA"/>
    <property type="match status" value="1"/>
</dbReference>
<dbReference type="GO" id="GO:0008168">
    <property type="term" value="F:methyltransferase activity"/>
    <property type="evidence" value="ECO:0007669"/>
    <property type="project" value="UniProtKB-KW"/>
</dbReference>
<name>A0ABV9NVW5_9BACI</name>
<dbReference type="EMBL" id="JBHSGK010000004">
    <property type="protein sequence ID" value="MFC4736074.1"/>
    <property type="molecule type" value="Genomic_DNA"/>
</dbReference>
<evidence type="ECO:0000313" key="3">
    <source>
        <dbReference type="EMBL" id="MFC4736074.1"/>
    </source>
</evidence>
<gene>
    <name evidence="3" type="ORF">ACFO4L_05685</name>
</gene>
<dbReference type="InterPro" id="IPR016718">
    <property type="entry name" value="rRNA_m1G-MeTrfase_A_prd"/>
</dbReference>
<evidence type="ECO:0000259" key="1">
    <source>
        <dbReference type="Pfam" id="PF13649"/>
    </source>
</evidence>
<dbReference type="InterPro" id="IPR041698">
    <property type="entry name" value="Methyltransf_25"/>
</dbReference>
<keyword evidence="4" id="KW-1185">Reference proteome</keyword>
<dbReference type="Gene3D" id="3.40.50.150">
    <property type="entry name" value="Vaccinia Virus protein VP39"/>
    <property type="match status" value="1"/>
</dbReference>
<dbReference type="Pfam" id="PF13649">
    <property type="entry name" value="Methyltransf_25"/>
    <property type="match status" value="1"/>
</dbReference>
<reference evidence="4" key="1">
    <citation type="journal article" date="2019" name="Int. J. Syst. Evol. Microbiol.">
        <title>The Global Catalogue of Microorganisms (GCM) 10K type strain sequencing project: providing services to taxonomists for standard genome sequencing and annotation.</title>
        <authorList>
            <consortium name="The Broad Institute Genomics Platform"/>
            <consortium name="The Broad Institute Genome Sequencing Center for Infectious Disease"/>
            <person name="Wu L."/>
            <person name="Ma J."/>
        </authorList>
    </citation>
    <scope>NUCLEOTIDE SEQUENCE [LARGE SCALE GENOMIC DNA]</scope>
    <source>
        <strain evidence="4">JCM 12165</strain>
    </source>
</reference>
<evidence type="ECO:0000313" key="4">
    <source>
        <dbReference type="Proteomes" id="UP001595896"/>
    </source>
</evidence>
<feature type="domain" description="23S rRNA (guanine(745)-N(1))-methyltransferase N-terminal" evidence="2">
    <location>
        <begin position="19"/>
        <end position="51"/>
    </location>
</feature>
<keyword evidence="3" id="KW-0808">Transferase</keyword>